<keyword evidence="3 6" id="KW-0489">Methyltransferase</keyword>
<dbReference type="GO" id="GO:0032259">
    <property type="term" value="P:methylation"/>
    <property type="evidence" value="ECO:0007669"/>
    <property type="project" value="UniProtKB-KW"/>
</dbReference>
<name>A0ABP9UE05_9DEIO</name>
<dbReference type="InterPro" id="IPR014777">
    <property type="entry name" value="4pyrrole_Mease_sub1"/>
</dbReference>
<comment type="function">
    <text evidence="6">Catalyzes the 2'-O-methylation of the ribose of cytidine 1402 (C1402) in 16S rRNA.</text>
</comment>
<dbReference type="SUPFAM" id="SSF53790">
    <property type="entry name" value="Tetrapyrrole methylase"/>
    <property type="match status" value="1"/>
</dbReference>
<evidence type="ECO:0000313" key="9">
    <source>
        <dbReference type="EMBL" id="GAA5440981.1"/>
    </source>
</evidence>
<keyword evidence="5 6" id="KW-0949">S-adenosyl-L-methionine</keyword>
<dbReference type="InterPro" id="IPR000878">
    <property type="entry name" value="4pyrrol_Mease"/>
</dbReference>
<dbReference type="Pfam" id="PF00590">
    <property type="entry name" value="TP_methylase"/>
    <property type="match status" value="1"/>
</dbReference>
<dbReference type="InterPro" id="IPR018063">
    <property type="entry name" value="SAM_MeTrfase_RsmI_CS"/>
</dbReference>
<evidence type="ECO:0000256" key="2">
    <source>
        <dbReference type="ARBA" id="ARBA00022552"/>
    </source>
</evidence>
<evidence type="ECO:0000256" key="6">
    <source>
        <dbReference type="HAMAP-Rule" id="MF_01877"/>
    </source>
</evidence>
<keyword evidence="1 6" id="KW-0963">Cytoplasm</keyword>
<dbReference type="PROSITE" id="PS01296">
    <property type="entry name" value="RSMI"/>
    <property type="match status" value="1"/>
</dbReference>
<comment type="caution">
    <text evidence="9">The sequence shown here is derived from an EMBL/GenBank/DDBJ whole genome shotgun (WGS) entry which is preliminary data.</text>
</comment>
<gene>
    <name evidence="6 9" type="primary">rsmI</name>
    <name evidence="9" type="ORF">Dcae01_02510</name>
</gene>
<dbReference type="EC" id="2.1.1.198" evidence="6"/>
<evidence type="ECO:0000256" key="5">
    <source>
        <dbReference type="ARBA" id="ARBA00022691"/>
    </source>
</evidence>
<dbReference type="NCBIfam" id="TIGR00096">
    <property type="entry name" value="16S rRNA (cytidine(1402)-2'-O)-methyltransferase"/>
    <property type="match status" value="1"/>
</dbReference>
<organism evidence="9 10">
    <name type="scientific">Deinococcus caeni</name>
    <dbReference type="NCBI Taxonomy" id="569127"/>
    <lineage>
        <taxon>Bacteria</taxon>
        <taxon>Thermotogati</taxon>
        <taxon>Deinococcota</taxon>
        <taxon>Deinococci</taxon>
        <taxon>Deinococcales</taxon>
        <taxon>Deinococcaceae</taxon>
        <taxon>Deinococcus</taxon>
    </lineage>
</organism>
<dbReference type="Gene3D" id="3.30.950.10">
    <property type="entry name" value="Methyltransferase, Cobalt-precorrin-4 Transmethylase, Domain 2"/>
    <property type="match status" value="1"/>
</dbReference>
<protein>
    <recommendedName>
        <fullName evidence="6">Ribosomal RNA small subunit methyltransferase I</fullName>
        <ecNumber evidence="6">2.1.1.198</ecNumber>
    </recommendedName>
    <alternativeName>
        <fullName evidence="6">16S rRNA 2'-O-ribose C1402 methyltransferase</fullName>
    </alternativeName>
    <alternativeName>
        <fullName evidence="6">rRNA (cytidine-2'-O-)-methyltransferase RsmI</fullName>
    </alternativeName>
</protein>
<evidence type="ECO:0000256" key="7">
    <source>
        <dbReference type="SAM" id="MobiDB-lite"/>
    </source>
</evidence>
<reference evidence="9 10" key="1">
    <citation type="submission" date="2024-02" db="EMBL/GenBank/DDBJ databases">
        <title>Deinococcus caeni NBRC 101312.</title>
        <authorList>
            <person name="Ichikawa N."/>
            <person name="Katano-Makiyama Y."/>
            <person name="Hidaka K."/>
        </authorList>
    </citation>
    <scope>NUCLEOTIDE SEQUENCE [LARGE SCALE GENOMIC DNA]</scope>
    <source>
        <strain evidence="9 10">NBRC 101312</strain>
    </source>
</reference>
<feature type="region of interest" description="Disordered" evidence="7">
    <location>
        <begin position="1"/>
        <end position="50"/>
    </location>
</feature>
<comment type="similarity">
    <text evidence="6">Belongs to the methyltransferase superfamily. RsmI family.</text>
</comment>
<keyword evidence="10" id="KW-1185">Reference proteome</keyword>
<dbReference type="PANTHER" id="PTHR46111:SF1">
    <property type="entry name" value="RIBOSOMAL RNA SMALL SUBUNIT METHYLTRANSFERASE I"/>
    <property type="match status" value="1"/>
</dbReference>
<proteinExistence type="inferred from homology"/>
<accession>A0ABP9UE05</accession>
<evidence type="ECO:0000256" key="3">
    <source>
        <dbReference type="ARBA" id="ARBA00022603"/>
    </source>
</evidence>
<dbReference type="InterPro" id="IPR014776">
    <property type="entry name" value="4pyrrole_Mease_sub2"/>
</dbReference>
<dbReference type="EMBL" id="BAABQU010000033">
    <property type="protein sequence ID" value="GAA5440981.1"/>
    <property type="molecule type" value="Genomic_DNA"/>
</dbReference>
<evidence type="ECO:0000313" key="10">
    <source>
        <dbReference type="Proteomes" id="UP001423409"/>
    </source>
</evidence>
<feature type="domain" description="Tetrapyrrole methylase" evidence="8">
    <location>
        <begin position="58"/>
        <end position="255"/>
    </location>
</feature>
<dbReference type="InterPro" id="IPR035996">
    <property type="entry name" value="4pyrrol_Methylase_sf"/>
</dbReference>
<dbReference type="RefSeq" id="WP_345445953.1">
    <property type="nucleotide sequence ID" value="NZ_BAABQU010000033.1"/>
</dbReference>
<feature type="compositionally biased region" description="Low complexity" evidence="7">
    <location>
        <begin position="39"/>
        <end position="50"/>
    </location>
</feature>
<dbReference type="Proteomes" id="UP001423409">
    <property type="component" value="Unassembled WGS sequence"/>
</dbReference>
<dbReference type="CDD" id="cd11648">
    <property type="entry name" value="RsmI"/>
    <property type="match status" value="1"/>
</dbReference>
<evidence type="ECO:0000256" key="4">
    <source>
        <dbReference type="ARBA" id="ARBA00022679"/>
    </source>
</evidence>
<dbReference type="GO" id="GO:0008168">
    <property type="term" value="F:methyltransferase activity"/>
    <property type="evidence" value="ECO:0007669"/>
    <property type="project" value="UniProtKB-KW"/>
</dbReference>
<dbReference type="Gene3D" id="3.40.1010.10">
    <property type="entry name" value="Cobalt-precorrin-4 Transmethylase, Domain 1"/>
    <property type="match status" value="1"/>
</dbReference>
<comment type="catalytic activity">
    <reaction evidence="6">
        <text>cytidine(1402) in 16S rRNA + S-adenosyl-L-methionine = 2'-O-methylcytidine(1402) in 16S rRNA + S-adenosyl-L-homocysteine + H(+)</text>
        <dbReference type="Rhea" id="RHEA:42924"/>
        <dbReference type="Rhea" id="RHEA-COMP:10285"/>
        <dbReference type="Rhea" id="RHEA-COMP:10286"/>
        <dbReference type="ChEBI" id="CHEBI:15378"/>
        <dbReference type="ChEBI" id="CHEBI:57856"/>
        <dbReference type="ChEBI" id="CHEBI:59789"/>
        <dbReference type="ChEBI" id="CHEBI:74495"/>
        <dbReference type="ChEBI" id="CHEBI:82748"/>
        <dbReference type="EC" id="2.1.1.198"/>
    </reaction>
</comment>
<sequence>MTEPHPEQLYPDQADMSQMDTDHADTDLPGADDTDDTDGPGAPLPLDAAPLDIPDGSRVWLVPTPVGNLGDITLRALEVLRAADAVACEDTRRTGALLTHLGIRKPLVRLDAHTMRRAPQVLERHPRLAYVSDAGTPGISDPGAELVQAAVAADIPVEVLPGATAFVPALVLSGLPGGRFTFEGFLPRSGRERKERLSAVAARAETSVLYESPHRLHATLLDLAQACGEGRAASVTRELSKRFEETARGTLSELAAHFGGAVRGEIAVVVAGRSDAEVAAEAAQVDHLGQAQAWAAQGLGVRDIRELLVSQGLRKNDAYTLALQATGTHAGSRPPAAPETRLP</sequence>
<comment type="subcellular location">
    <subcellularLocation>
        <location evidence="6">Cytoplasm</location>
    </subcellularLocation>
</comment>
<evidence type="ECO:0000259" key="8">
    <source>
        <dbReference type="Pfam" id="PF00590"/>
    </source>
</evidence>
<dbReference type="InterPro" id="IPR008189">
    <property type="entry name" value="rRNA_ssu_MeTfrase_I"/>
</dbReference>
<dbReference type="PANTHER" id="PTHR46111">
    <property type="entry name" value="RIBOSOMAL RNA SMALL SUBUNIT METHYLTRANSFERASE I"/>
    <property type="match status" value="1"/>
</dbReference>
<keyword evidence="2 6" id="KW-0698">rRNA processing</keyword>
<dbReference type="HAMAP" id="MF_01877">
    <property type="entry name" value="16SrRNA_methyltr_I"/>
    <property type="match status" value="1"/>
</dbReference>
<keyword evidence="4 6" id="KW-0808">Transferase</keyword>
<evidence type="ECO:0000256" key="1">
    <source>
        <dbReference type="ARBA" id="ARBA00022490"/>
    </source>
</evidence>